<dbReference type="InterPro" id="IPR036388">
    <property type="entry name" value="WH-like_DNA-bd_sf"/>
</dbReference>
<dbReference type="Gene3D" id="3.30.565.60">
    <property type="match status" value="1"/>
</dbReference>
<evidence type="ECO:0000256" key="1">
    <source>
        <dbReference type="ARBA" id="ARBA00011046"/>
    </source>
</evidence>
<reference evidence="5" key="3">
    <citation type="journal article" date="2023" name="Int. J. Syst. Evol. Microbiol.">
        <title>Sellimonas catena sp. nov., isolated from human faeces.</title>
        <authorList>
            <person name="Hisatomi A."/>
            <person name="Ohkuma M."/>
            <person name="Sakamoto M."/>
        </authorList>
    </citation>
    <scope>NUCLEOTIDE SEQUENCE</scope>
    <source>
        <strain evidence="5">18CBH55</strain>
    </source>
</reference>
<sequence>MPGIELEDIMEGISVCRNQDLANVFYRLHLIEAYGTGMEKIMKAYEGMKEKPEIQTTKNTFKIILPNVNAKYMLENSSVWTTKTDTNSIMETEASLSEAEEKILEYVREHGVITKNDVISLLEVSASTASRTLRKMVKNNLLKQNGKARSTNYTIIK</sequence>
<dbReference type="Pfam" id="PF03965">
    <property type="entry name" value="Penicillinase_R"/>
    <property type="match status" value="1"/>
</dbReference>
<dbReference type="InterPro" id="IPR036390">
    <property type="entry name" value="WH_DNA-bd_sf"/>
</dbReference>
<evidence type="ECO:0000256" key="3">
    <source>
        <dbReference type="ARBA" id="ARBA00023125"/>
    </source>
</evidence>
<dbReference type="InterPro" id="IPR005650">
    <property type="entry name" value="BlaI_family"/>
</dbReference>
<dbReference type="GO" id="GO:0045892">
    <property type="term" value="P:negative regulation of DNA-templated transcription"/>
    <property type="evidence" value="ECO:0007669"/>
    <property type="project" value="InterPro"/>
</dbReference>
<reference evidence="5" key="1">
    <citation type="submission" date="2022-11" db="EMBL/GenBank/DDBJ databases">
        <title>Draft genome sequence of Sellimonas catena strain 18CBH55.</title>
        <authorList>
            <person name="Atsushi H."/>
            <person name="Moriya O."/>
            <person name="Mitsuo S."/>
        </authorList>
    </citation>
    <scope>NUCLEOTIDE SEQUENCE</scope>
    <source>
        <strain evidence="5">18CBH55</strain>
    </source>
</reference>
<evidence type="ECO:0008006" key="7">
    <source>
        <dbReference type="Google" id="ProtNLM"/>
    </source>
</evidence>
<dbReference type="InterPro" id="IPR038475">
    <property type="entry name" value="RecG_C_sf"/>
</dbReference>
<evidence type="ECO:0000313" key="5">
    <source>
        <dbReference type="EMBL" id="GLG92176.1"/>
    </source>
</evidence>
<keyword evidence="3" id="KW-0238">DNA-binding</keyword>
<proteinExistence type="inferred from homology"/>
<reference evidence="5" key="2">
    <citation type="submission" date="2022-11" db="EMBL/GenBank/DDBJ databases">
        <title>Draft genome sequence of Sellimonas catena strain 18CBH55.</title>
        <authorList>
            <person name="Hisatomi A."/>
            <person name="Ohkuma M."/>
            <person name="Sakamoto M."/>
        </authorList>
    </citation>
    <scope>NUCLEOTIDE SEQUENCE</scope>
    <source>
        <strain evidence="5">18CBH55</strain>
    </source>
</reference>
<keyword evidence="4" id="KW-0804">Transcription</keyword>
<organism evidence="5 6">
    <name type="scientific">Sellimonas catena</name>
    <dbReference type="NCBI Taxonomy" id="2994035"/>
    <lineage>
        <taxon>Bacteria</taxon>
        <taxon>Bacillati</taxon>
        <taxon>Bacillota</taxon>
        <taxon>Clostridia</taxon>
        <taxon>Lachnospirales</taxon>
        <taxon>Lachnospiraceae</taxon>
        <taxon>Sellimonas</taxon>
    </lineage>
</organism>
<keyword evidence="2" id="KW-0805">Transcription regulation</keyword>
<dbReference type="SUPFAM" id="SSF46785">
    <property type="entry name" value="Winged helix' DNA-binding domain"/>
    <property type="match status" value="1"/>
</dbReference>
<dbReference type="PANTHER" id="PTHR30595:SF6">
    <property type="entry name" value="SCHLAFEN ALBA-2 DOMAIN-CONTAINING PROTEIN"/>
    <property type="match status" value="1"/>
</dbReference>
<comment type="similarity">
    <text evidence="1">Belongs to the BlaI transcriptional regulatory family.</text>
</comment>
<comment type="caution">
    <text evidence="5">The sequence shown here is derived from an EMBL/GenBank/DDBJ whole genome shotgun (WGS) entry which is preliminary data.</text>
</comment>
<dbReference type="Proteomes" id="UP001145094">
    <property type="component" value="Unassembled WGS sequence"/>
</dbReference>
<dbReference type="PANTHER" id="PTHR30595">
    <property type="entry name" value="GLPR-RELATED TRANSCRIPTIONAL REPRESSOR"/>
    <property type="match status" value="1"/>
</dbReference>
<dbReference type="Gene3D" id="1.10.10.10">
    <property type="entry name" value="Winged helix-like DNA-binding domain superfamily/Winged helix DNA-binding domain"/>
    <property type="match status" value="1"/>
</dbReference>
<evidence type="ECO:0000313" key="6">
    <source>
        <dbReference type="Proteomes" id="UP001145094"/>
    </source>
</evidence>
<gene>
    <name evidence="5" type="ORF">Selli2_36040</name>
</gene>
<evidence type="ECO:0000256" key="2">
    <source>
        <dbReference type="ARBA" id="ARBA00023015"/>
    </source>
</evidence>
<dbReference type="Pfam" id="PF13749">
    <property type="entry name" value="HATPase_c_4"/>
    <property type="match status" value="1"/>
</dbReference>
<evidence type="ECO:0000256" key="4">
    <source>
        <dbReference type="ARBA" id="ARBA00023163"/>
    </source>
</evidence>
<dbReference type="RefSeq" id="WP_405121834.1">
    <property type="nucleotide sequence ID" value="NZ_BSCH01000045.1"/>
</dbReference>
<protein>
    <recommendedName>
        <fullName evidence="7">ATP-dependent DNA helicase RecG C-terminal domain-containing protein</fullName>
    </recommendedName>
</protein>
<dbReference type="EMBL" id="BSCH01000045">
    <property type="protein sequence ID" value="GLG92176.1"/>
    <property type="molecule type" value="Genomic_DNA"/>
</dbReference>
<dbReference type="GO" id="GO:0003677">
    <property type="term" value="F:DNA binding"/>
    <property type="evidence" value="ECO:0007669"/>
    <property type="project" value="UniProtKB-KW"/>
</dbReference>
<accession>A0A9W6CED2</accession>
<dbReference type="AlphaFoldDB" id="A0A9W6CED2"/>
<name>A0A9W6CED2_9FIRM</name>